<dbReference type="PANTHER" id="PTHR31047:SF0">
    <property type="entry name" value="MEIOTICALLY UP-REGULATED GENE 157 PROTEIN"/>
    <property type="match status" value="1"/>
</dbReference>
<sequence length="424" mass="48226">MTQIPEILLKKAEELEQKTAEQFPALKPLVKQCFLNTIETTVQQLDDGSYFVITGDIPAMWLRDSAAQVKPYIKYAKEDESLRAILRSIIEKHAFYVNMDPYSNAFNAAESKDGHADHTDWQSGWIWERKYEVDSLCASLYLSYEYFKETGDRAIFTPALHQMIETIVNTFTAEQHHDQTSYFFIRENCPESDTLPCDGRGTPVNPNTGMTWSGFRPSDDACKYGYLIPSNMMAVVALRYAAVLSHEGFSDEVLADRCTQLSKEIDKGIQTYGIVEHPVYGKMYAYETDGFGNYNLMDDANSPSLLAIPYLGYCDASDPIYQNTRLFILSKENPYYYEGTAAKGIGSPHTPNNYIWHISLSMQALTSTDEEEIRTCMDTIARTHAGTNFMHEGFDVNDPANFTREWFAWANTLFAQTVETLVNR</sequence>
<comment type="caution">
    <text evidence="1">The sequence shown here is derived from an EMBL/GenBank/DDBJ whole genome shotgun (WGS) entry which is preliminary data.</text>
</comment>
<dbReference type="InterPro" id="IPR008928">
    <property type="entry name" value="6-hairpin_glycosidase_sf"/>
</dbReference>
<dbReference type="EMBL" id="JACJKY010000011">
    <property type="protein sequence ID" value="MBM6921060.1"/>
    <property type="molecule type" value="Genomic_DNA"/>
</dbReference>
<gene>
    <name evidence="1" type="ORF">H6A12_07835</name>
</gene>
<reference evidence="1" key="2">
    <citation type="journal article" date="2021" name="Sci. Rep.">
        <title>The distribution of antibiotic resistance genes in chicken gut microbiota commensals.</title>
        <authorList>
            <person name="Juricova H."/>
            <person name="Matiasovicova J."/>
            <person name="Kubasova T."/>
            <person name="Cejkova D."/>
            <person name="Rychlik I."/>
        </authorList>
    </citation>
    <scope>NUCLEOTIDE SEQUENCE</scope>
    <source>
        <strain evidence="1">An559</strain>
    </source>
</reference>
<dbReference type="GO" id="GO:0005975">
    <property type="term" value="P:carbohydrate metabolic process"/>
    <property type="evidence" value="ECO:0007669"/>
    <property type="project" value="InterPro"/>
</dbReference>
<organism evidence="1 2">
    <name type="scientific">Merdimmobilis hominis</name>
    <dbReference type="NCBI Taxonomy" id="2897707"/>
    <lineage>
        <taxon>Bacteria</taxon>
        <taxon>Bacillati</taxon>
        <taxon>Bacillota</taxon>
        <taxon>Clostridia</taxon>
        <taxon>Eubacteriales</taxon>
        <taxon>Oscillospiraceae</taxon>
        <taxon>Merdimmobilis</taxon>
    </lineage>
</organism>
<reference evidence="1" key="1">
    <citation type="submission" date="2020-08" db="EMBL/GenBank/DDBJ databases">
        <authorList>
            <person name="Cejkova D."/>
            <person name="Kubasova T."/>
            <person name="Jahodarova E."/>
            <person name="Rychlik I."/>
        </authorList>
    </citation>
    <scope>NUCLEOTIDE SEQUENCE</scope>
    <source>
        <strain evidence="1">An559</strain>
    </source>
</reference>
<dbReference type="Gene3D" id="1.50.10.10">
    <property type="match status" value="1"/>
</dbReference>
<protein>
    <submittedName>
        <fullName evidence="1">Glycoside hydrolase family 125 protein</fullName>
    </submittedName>
</protein>
<dbReference type="GO" id="GO:0016787">
    <property type="term" value="F:hydrolase activity"/>
    <property type="evidence" value="ECO:0007669"/>
    <property type="project" value="UniProtKB-KW"/>
</dbReference>
<dbReference type="PANTHER" id="PTHR31047">
    <property type="entry name" value="MEIOTICALLY UP-REGULATED GENE 157 PROTEIN"/>
    <property type="match status" value="1"/>
</dbReference>
<evidence type="ECO:0000313" key="2">
    <source>
        <dbReference type="Proteomes" id="UP000774750"/>
    </source>
</evidence>
<dbReference type="AlphaFoldDB" id="A0A938X8H3"/>
<proteinExistence type="predicted"/>
<accession>A0A938X8H3</accession>
<dbReference type="Pfam" id="PF06824">
    <property type="entry name" value="Glyco_hydro_125"/>
    <property type="match status" value="1"/>
</dbReference>
<dbReference type="InterPro" id="IPR012341">
    <property type="entry name" value="6hp_glycosidase-like_sf"/>
</dbReference>
<dbReference type="SUPFAM" id="SSF48208">
    <property type="entry name" value="Six-hairpin glycosidases"/>
    <property type="match status" value="1"/>
</dbReference>
<dbReference type="PIRSF" id="PIRSF028846">
    <property type="entry name" value="UCP028846"/>
    <property type="match status" value="1"/>
</dbReference>
<dbReference type="RefSeq" id="WP_204446614.1">
    <property type="nucleotide sequence ID" value="NZ_JACJKY010000011.1"/>
</dbReference>
<evidence type="ECO:0000313" key="1">
    <source>
        <dbReference type="EMBL" id="MBM6921060.1"/>
    </source>
</evidence>
<keyword evidence="2" id="KW-1185">Reference proteome</keyword>
<dbReference type="Proteomes" id="UP000774750">
    <property type="component" value="Unassembled WGS sequence"/>
</dbReference>
<name>A0A938X8H3_9FIRM</name>
<dbReference type="InterPro" id="IPR008313">
    <property type="entry name" value="GH125"/>
</dbReference>
<dbReference type="SMART" id="SM01149">
    <property type="entry name" value="DUF1237"/>
    <property type="match status" value="1"/>
</dbReference>
<keyword evidence="1" id="KW-0378">Hydrolase</keyword>